<dbReference type="EMBL" id="JACHKA010000001">
    <property type="protein sequence ID" value="MBB5987399.1"/>
    <property type="molecule type" value="Genomic_DNA"/>
</dbReference>
<gene>
    <name evidence="1" type="ORF">HNP60_003373</name>
</gene>
<reference evidence="1 2" key="1">
    <citation type="submission" date="2020-08" db="EMBL/GenBank/DDBJ databases">
        <title>Exploring microbial biodiversity for novel pathways involved in the catabolism of aromatic compounds derived from lignin.</title>
        <authorList>
            <person name="Elkins J."/>
        </authorList>
    </citation>
    <scope>NUCLEOTIDE SEQUENCE [LARGE SCALE GENOMIC DNA]</scope>
    <source>
        <strain evidence="1 2">B1D3A</strain>
    </source>
</reference>
<protein>
    <submittedName>
        <fullName evidence="1">Uncharacterized protein</fullName>
    </submittedName>
</protein>
<dbReference type="RefSeq" id="WP_184155902.1">
    <property type="nucleotide sequence ID" value="NZ_JACHKA010000001.1"/>
</dbReference>
<name>A0ABR6NMI0_9SPHN</name>
<organism evidence="1 2">
    <name type="scientific">Sphingobium lignivorans</name>
    <dbReference type="NCBI Taxonomy" id="2735886"/>
    <lineage>
        <taxon>Bacteria</taxon>
        <taxon>Pseudomonadati</taxon>
        <taxon>Pseudomonadota</taxon>
        <taxon>Alphaproteobacteria</taxon>
        <taxon>Sphingomonadales</taxon>
        <taxon>Sphingomonadaceae</taxon>
        <taxon>Sphingobium</taxon>
    </lineage>
</organism>
<comment type="caution">
    <text evidence="1">The sequence shown here is derived from an EMBL/GenBank/DDBJ whole genome shotgun (WGS) entry which is preliminary data.</text>
</comment>
<accession>A0ABR6NMI0</accession>
<dbReference type="Proteomes" id="UP001138540">
    <property type="component" value="Unassembled WGS sequence"/>
</dbReference>
<keyword evidence="2" id="KW-1185">Reference proteome</keyword>
<evidence type="ECO:0000313" key="2">
    <source>
        <dbReference type="Proteomes" id="UP001138540"/>
    </source>
</evidence>
<proteinExistence type="predicted"/>
<evidence type="ECO:0000313" key="1">
    <source>
        <dbReference type="EMBL" id="MBB5987399.1"/>
    </source>
</evidence>
<sequence length="77" mass="8970">MTKRTCPAAGCISWTAPGKFMCRPHWFGLPKPLRDEVWRTWRIIESATHRRAEPEQRLADIRAYRAACAAAEAWWND</sequence>